<feature type="chain" id="PRO_5036299172" evidence="1">
    <location>
        <begin position="30"/>
        <end position="86"/>
    </location>
</feature>
<gene>
    <name evidence="2" type="ORF">Lade_1527</name>
    <name evidence="3" type="ORF">NCTC12735_00668</name>
</gene>
<evidence type="ECO:0000313" key="3">
    <source>
        <dbReference type="EMBL" id="VEH85046.1"/>
    </source>
</evidence>
<accession>A0A0W0R263</accession>
<organism evidence="2 4">
    <name type="scientific">Legionella adelaidensis</name>
    <dbReference type="NCBI Taxonomy" id="45056"/>
    <lineage>
        <taxon>Bacteria</taxon>
        <taxon>Pseudomonadati</taxon>
        <taxon>Pseudomonadota</taxon>
        <taxon>Gammaproteobacteria</taxon>
        <taxon>Legionellales</taxon>
        <taxon>Legionellaceae</taxon>
        <taxon>Legionella</taxon>
    </lineage>
</organism>
<reference evidence="3 5" key="2">
    <citation type="submission" date="2018-12" db="EMBL/GenBank/DDBJ databases">
        <authorList>
            <consortium name="Pathogen Informatics"/>
        </authorList>
    </citation>
    <scope>NUCLEOTIDE SEQUENCE [LARGE SCALE GENOMIC DNA]</scope>
    <source>
        <strain evidence="3 5">NCTC12735</strain>
        <plasmid evidence="5">11</plasmid>
    </source>
</reference>
<sequence>MNILNGLSRLILLVSLLFLVMTSATNAKAEVVNRYVAGTTANQLAWWGPRYYRPYYRPVYYGPRCKRTCVYNTWGKPVNCFTRCVY</sequence>
<dbReference type="Proteomes" id="UP000281170">
    <property type="component" value="Plasmid 11"/>
</dbReference>
<evidence type="ECO:0000313" key="2">
    <source>
        <dbReference type="EMBL" id="KTC65154.1"/>
    </source>
</evidence>
<reference evidence="2 4" key="1">
    <citation type="submission" date="2015-11" db="EMBL/GenBank/DDBJ databases">
        <title>Identification of large and diverse effector repertoires of 38 Legionella species.</title>
        <authorList>
            <person name="Burstein D."/>
            <person name="Amaro F."/>
            <person name="Zusman T."/>
            <person name="Lifshitz Z."/>
            <person name="Cohen O."/>
            <person name="Gilbert J.A."/>
            <person name="Pupko T."/>
            <person name="Shuman H.A."/>
            <person name="Segal G."/>
        </authorList>
    </citation>
    <scope>NUCLEOTIDE SEQUENCE [LARGE SCALE GENOMIC DNA]</scope>
    <source>
        <strain evidence="2 4">1762-AUS-E</strain>
    </source>
</reference>
<evidence type="ECO:0000256" key="1">
    <source>
        <dbReference type="SAM" id="SignalP"/>
    </source>
</evidence>
<keyword evidence="4" id="KW-1185">Reference proteome</keyword>
<protein>
    <submittedName>
        <fullName evidence="2">Uncharacterized protein</fullName>
    </submittedName>
</protein>
<proteinExistence type="predicted"/>
<dbReference type="Proteomes" id="UP000054859">
    <property type="component" value="Unassembled WGS sequence"/>
</dbReference>
<evidence type="ECO:0000313" key="5">
    <source>
        <dbReference type="Proteomes" id="UP000281170"/>
    </source>
</evidence>
<name>A0A0W0R263_9GAMM</name>
<dbReference type="EMBL" id="LR134420">
    <property type="protein sequence ID" value="VEH85046.1"/>
    <property type="molecule type" value="Genomic_DNA"/>
</dbReference>
<keyword evidence="3" id="KW-0614">Plasmid</keyword>
<keyword evidence="1" id="KW-0732">Signal</keyword>
<dbReference type="PATRIC" id="fig|45056.6.peg.1578"/>
<geneLocation type="plasmid" evidence="3 5">
    <name>11</name>
</geneLocation>
<dbReference type="KEGG" id="ladl:NCTC12735_00668"/>
<evidence type="ECO:0000313" key="4">
    <source>
        <dbReference type="Proteomes" id="UP000054859"/>
    </source>
</evidence>
<dbReference type="RefSeq" id="WP_058462609.1">
    <property type="nucleotide sequence ID" value="NZ_CAAAHS010000015.1"/>
</dbReference>
<dbReference type="EMBL" id="LNKA01000009">
    <property type="protein sequence ID" value="KTC65154.1"/>
    <property type="molecule type" value="Genomic_DNA"/>
</dbReference>
<feature type="signal peptide" evidence="1">
    <location>
        <begin position="1"/>
        <end position="29"/>
    </location>
</feature>
<dbReference type="AlphaFoldDB" id="A0A0W0R263"/>